<dbReference type="FunFam" id="1.10.1420.10:FF:000002">
    <property type="entry name" value="DNA mismatch repair protein MutS"/>
    <property type="match status" value="1"/>
</dbReference>
<feature type="non-terminal residue" evidence="7">
    <location>
        <position position="154"/>
    </location>
</feature>
<evidence type="ECO:0000256" key="4">
    <source>
        <dbReference type="ARBA" id="ARBA00023125"/>
    </source>
</evidence>
<keyword evidence="2" id="KW-0227">DNA damage</keyword>
<feature type="domain" description="DNA mismatch repair protein MutS clamp" evidence="6">
    <location>
        <begin position="60"/>
        <end position="149"/>
    </location>
</feature>
<proteinExistence type="predicted"/>
<feature type="non-terminal residue" evidence="7">
    <location>
        <position position="1"/>
    </location>
</feature>
<reference evidence="7" key="1">
    <citation type="submission" date="2021-03" db="EMBL/GenBank/DDBJ databases">
        <title>Plesiomonas shigelloides zfcc0051, isolated from zebrafish feces.</title>
        <authorList>
            <person name="Vanderhoek Z."/>
            <person name="Gaulke C."/>
        </authorList>
    </citation>
    <scope>NUCLEOTIDE SEQUENCE</scope>
    <source>
        <strain evidence="7">Zfcc0051</strain>
    </source>
</reference>
<keyword evidence="3" id="KW-0067">ATP-binding</keyword>
<dbReference type="GO" id="GO:0005524">
    <property type="term" value="F:ATP binding"/>
    <property type="evidence" value="ECO:0007669"/>
    <property type="project" value="UniProtKB-KW"/>
</dbReference>
<dbReference type="InterPro" id="IPR007861">
    <property type="entry name" value="DNA_mismatch_repair_MutS_clamp"/>
</dbReference>
<organism evidence="7 8">
    <name type="scientific">Plesiomonas shigelloides</name>
    <name type="common">Aeromonas shigelloides</name>
    <dbReference type="NCBI Taxonomy" id="703"/>
    <lineage>
        <taxon>Bacteria</taxon>
        <taxon>Pseudomonadati</taxon>
        <taxon>Pseudomonadota</taxon>
        <taxon>Gammaproteobacteria</taxon>
        <taxon>Enterobacterales</taxon>
        <taxon>Enterobacteriaceae</taxon>
        <taxon>Plesiomonas</taxon>
    </lineage>
</organism>
<comment type="caution">
    <text evidence="7">The sequence shown here is derived from an EMBL/GenBank/DDBJ whole genome shotgun (WGS) entry which is preliminary data.</text>
</comment>
<protein>
    <submittedName>
        <fullName evidence="7">DNA mismatch repair protein MutS</fullName>
    </submittedName>
</protein>
<evidence type="ECO:0000256" key="3">
    <source>
        <dbReference type="ARBA" id="ARBA00022840"/>
    </source>
</evidence>
<dbReference type="AlphaFoldDB" id="A0A8I1W8Y6"/>
<evidence type="ECO:0000259" key="6">
    <source>
        <dbReference type="Pfam" id="PF05190"/>
    </source>
</evidence>
<keyword evidence="5" id="KW-0234">DNA repair</keyword>
<evidence type="ECO:0000256" key="1">
    <source>
        <dbReference type="ARBA" id="ARBA00022741"/>
    </source>
</evidence>
<dbReference type="Pfam" id="PF05190">
    <property type="entry name" value="MutS_IV"/>
    <property type="match status" value="1"/>
</dbReference>
<dbReference type="GO" id="GO:0030983">
    <property type="term" value="F:mismatched DNA binding"/>
    <property type="evidence" value="ECO:0007669"/>
    <property type="project" value="InterPro"/>
</dbReference>
<evidence type="ECO:0000313" key="8">
    <source>
        <dbReference type="Proteomes" id="UP000664658"/>
    </source>
</evidence>
<keyword evidence="1" id="KW-0547">Nucleotide-binding</keyword>
<evidence type="ECO:0000256" key="2">
    <source>
        <dbReference type="ARBA" id="ARBA00022763"/>
    </source>
</evidence>
<sequence>RNAFQQLPHINQLLQALTCTPLQNLNQQIGDFAELCALLERAVIENPPVLIRDGGALAPGYNAELDEWRALADGATTYLAQLEIRERERLGLATLTVGFTAVHGYYIHVSRGQSEHVPAHYLRRPTLTNAERYIIPALKEHDDKVLTAQGKALA</sequence>
<dbReference type="Gene3D" id="1.10.1420.10">
    <property type="match status" value="2"/>
</dbReference>
<dbReference type="InterPro" id="IPR036187">
    <property type="entry name" value="DNA_mismatch_repair_MutS_sf"/>
</dbReference>
<evidence type="ECO:0000256" key="5">
    <source>
        <dbReference type="ARBA" id="ARBA00023204"/>
    </source>
</evidence>
<dbReference type="Proteomes" id="UP000664658">
    <property type="component" value="Unassembled WGS sequence"/>
</dbReference>
<gene>
    <name evidence="7" type="ORF">J2R62_18170</name>
</gene>
<dbReference type="EMBL" id="JAFNAA010000247">
    <property type="protein sequence ID" value="MBO1110054.1"/>
    <property type="molecule type" value="Genomic_DNA"/>
</dbReference>
<dbReference type="SUPFAM" id="SSF48334">
    <property type="entry name" value="DNA repair protein MutS, domain III"/>
    <property type="match status" value="1"/>
</dbReference>
<keyword evidence="4" id="KW-0238">DNA-binding</keyword>
<accession>A0A8I1W8Y6</accession>
<dbReference type="GO" id="GO:0006298">
    <property type="term" value="P:mismatch repair"/>
    <property type="evidence" value="ECO:0007669"/>
    <property type="project" value="InterPro"/>
</dbReference>
<name>A0A8I1W8Y6_PLESH</name>
<evidence type="ECO:0000313" key="7">
    <source>
        <dbReference type="EMBL" id="MBO1110054.1"/>
    </source>
</evidence>